<accession>A0AAD5UDB9</accession>
<dbReference type="Proteomes" id="UP001210925">
    <property type="component" value="Unassembled WGS sequence"/>
</dbReference>
<dbReference type="AlphaFoldDB" id="A0AAD5UDB9"/>
<evidence type="ECO:0000313" key="2">
    <source>
        <dbReference type="Proteomes" id="UP001210925"/>
    </source>
</evidence>
<dbReference type="EMBL" id="JADGKB010000177">
    <property type="protein sequence ID" value="KAJ3251573.1"/>
    <property type="molecule type" value="Genomic_DNA"/>
</dbReference>
<name>A0AAD5UDB9_9FUNG</name>
<evidence type="ECO:0000313" key="1">
    <source>
        <dbReference type="EMBL" id="KAJ3251573.1"/>
    </source>
</evidence>
<keyword evidence="2" id="KW-1185">Reference proteome</keyword>
<organism evidence="1 2">
    <name type="scientific">Boothiomyces macroporosus</name>
    <dbReference type="NCBI Taxonomy" id="261099"/>
    <lineage>
        <taxon>Eukaryota</taxon>
        <taxon>Fungi</taxon>
        <taxon>Fungi incertae sedis</taxon>
        <taxon>Chytridiomycota</taxon>
        <taxon>Chytridiomycota incertae sedis</taxon>
        <taxon>Chytridiomycetes</taxon>
        <taxon>Rhizophydiales</taxon>
        <taxon>Terramycetaceae</taxon>
        <taxon>Boothiomyces</taxon>
    </lineage>
</organism>
<sequence>MSSQNILSLVWHSVENKDTSLISQLEIPEIELLLSQLHSQIKREKSEIQLALLLNFKKLVLDVVTSNYPLSKLSSIVDYLHPMECVYMILNSLMSEDLQEFLVHKQQIYTIFGYICRWKQYKITDEGDELYYETFFNDYSRQERKNVMDKVGKYK</sequence>
<gene>
    <name evidence="1" type="ORF">HK103_002252</name>
</gene>
<comment type="caution">
    <text evidence="1">The sequence shown here is derived from an EMBL/GenBank/DDBJ whole genome shotgun (WGS) entry which is preliminary data.</text>
</comment>
<reference evidence="1" key="1">
    <citation type="submission" date="2020-05" db="EMBL/GenBank/DDBJ databases">
        <title>Phylogenomic resolution of chytrid fungi.</title>
        <authorList>
            <person name="Stajich J.E."/>
            <person name="Amses K."/>
            <person name="Simmons R."/>
            <person name="Seto K."/>
            <person name="Myers J."/>
            <person name="Bonds A."/>
            <person name="Quandt C.A."/>
            <person name="Barry K."/>
            <person name="Liu P."/>
            <person name="Grigoriev I."/>
            <person name="Longcore J.E."/>
            <person name="James T.Y."/>
        </authorList>
    </citation>
    <scope>NUCLEOTIDE SEQUENCE</scope>
    <source>
        <strain evidence="1">PLAUS21</strain>
    </source>
</reference>
<protein>
    <submittedName>
        <fullName evidence="1">Uncharacterized protein</fullName>
    </submittedName>
</protein>
<proteinExistence type="predicted"/>